<dbReference type="SUPFAM" id="SSF55166">
    <property type="entry name" value="Hedgehog/DD-peptidase"/>
    <property type="match status" value="1"/>
</dbReference>
<feature type="compositionally biased region" description="Polar residues" evidence="1">
    <location>
        <begin position="54"/>
        <end position="70"/>
    </location>
</feature>
<dbReference type="InterPro" id="IPR052179">
    <property type="entry name" value="DD-CPase-like"/>
</dbReference>
<evidence type="ECO:0000313" key="5">
    <source>
        <dbReference type="Proteomes" id="UP000717624"/>
    </source>
</evidence>
<dbReference type="PROSITE" id="PS51257">
    <property type="entry name" value="PROKAR_LIPOPROTEIN"/>
    <property type="match status" value="1"/>
</dbReference>
<dbReference type="InterPro" id="IPR003709">
    <property type="entry name" value="VanY-like_core_dom"/>
</dbReference>
<reference evidence="4" key="1">
    <citation type="submission" date="2021-01" db="EMBL/GenBank/DDBJ databases">
        <title>Genomic Encyclopedia of Type Strains, Phase IV (KMG-IV): sequencing the most valuable type-strain genomes for metagenomic binning, comparative biology and taxonomic classification.</title>
        <authorList>
            <person name="Goeker M."/>
        </authorList>
    </citation>
    <scope>NUCLEOTIDE SEQUENCE</scope>
    <source>
        <strain evidence="4">DSM 25523</strain>
    </source>
</reference>
<dbReference type="PANTHER" id="PTHR34385">
    <property type="entry name" value="D-ALANYL-D-ALANINE CARBOXYPEPTIDASE"/>
    <property type="match status" value="1"/>
</dbReference>
<dbReference type="Gene3D" id="3.30.1380.10">
    <property type="match status" value="1"/>
</dbReference>
<keyword evidence="2" id="KW-0732">Signal</keyword>
<evidence type="ECO:0000313" key="4">
    <source>
        <dbReference type="EMBL" id="MBM7588439.1"/>
    </source>
</evidence>
<dbReference type="PANTHER" id="PTHR34385:SF1">
    <property type="entry name" value="PEPTIDOGLYCAN L-ALANYL-D-GLUTAMATE ENDOPEPTIDASE CWLK"/>
    <property type="match status" value="1"/>
</dbReference>
<keyword evidence="4" id="KW-0121">Carboxypeptidase</keyword>
<dbReference type="InterPro" id="IPR009045">
    <property type="entry name" value="Zn_M74/Hedgehog-like"/>
</dbReference>
<feature type="signal peptide" evidence="2">
    <location>
        <begin position="1"/>
        <end position="21"/>
    </location>
</feature>
<dbReference type="CDD" id="cd14852">
    <property type="entry name" value="LD-carboxypeptidase"/>
    <property type="match status" value="1"/>
</dbReference>
<comment type="caution">
    <text evidence="4">The sequence shown here is derived from an EMBL/GenBank/DDBJ whole genome shotgun (WGS) entry which is preliminary data.</text>
</comment>
<sequence length="303" mass="32967">MQKFQTLSITLFLATTMTALSGCEVPFAGLGGDQAQQAAAVPVQQAEQQPSAANDSSTEQAASTEQNGQTEAGKEKTESTSQNKPTEATAADQPDDDTANAAPQMVTNPDSITVLINKQFSLAPDYKPADLVYPDVPFLFQDKIEKRMMRQEAAKALEEMFAGAKRDGVLLAGVSAYRSYNTQKSLFAHYVKKDGEEKAKMYSAVPGASEHETGLSIDVSGIDGRCAAEDCFAGSSEALWLDQHAAEYGFIIRYPQGKEAITGYEYEPWHIRYVGKEIAQKIKEQNLTLEEYLGQTPSNGPRN</sequence>
<gene>
    <name evidence="4" type="ORF">JOD01_000025</name>
</gene>
<dbReference type="RefSeq" id="WP_338028496.1">
    <property type="nucleotide sequence ID" value="NZ_BAABIN010000009.1"/>
</dbReference>
<organism evidence="4 5">
    <name type="scientific">Brevibacillus fulvus</name>
    <dbReference type="NCBI Taxonomy" id="1125967"/>
    <lineage>
        <taxon>Bacteria</taxon>
        <taxon>Bacillati</taxon>
        <taxon>Bacillota</taxon>
        <taxon>Bacilli</taxon>
        <taxon>Bacillales</taxon>
        <taxon>Paenibacillaceae</taxon>
        <taxon>Brevibacillus</taxon>
    </lineage>
</organism>
<dbReference type="GO" id="GO:0006508">
    <property type="term" value="P:proteolysis"/>
    <property type="evidence" value="ECO:0007669"/>
    <property type="project" value="InterPro"/>
</dbReference>
<feature type="domain" description="D-alanyl-D-alanine carboxypeptidase-like core" evidence="3">
    <location>
        <begin position="147"/>
        <end position="276"/>
    </location>
</feature>
<feature type="compositionally biased region" description="Low complexity" evidence="1">
    <location>
        <begin position="39"/>
        <end position="53"/>
    </location>
</feature>
<keyword evidence="5" id="KW-1185">Reference proteome</keyword>
<dbReference type="EMBL" id="JAFBEB010000001">
    <property type="protein sequence ID" value="MBM7588439.1"/>
    <property type="molecule type" value="Genomic_DNA"/>
</dbReference>
<dbReference type="InterPro" id="IPR058193">
    <property type="entry name" value="VanY/YodJ_core_dom"/>
</dbReference>
<keyword evidence="4" id="KW-0378">Hydrolase</keyword>
<feature type="region of interest" description="Disordered" evidence="1">
    <location>
        <begin position="39"/>
        <end position="106"/>
    </location>
</feature>
<dbReference type="GO" id="GO:0009002">
    <property type="term" value="F:serine-type D-Ala-D-Ala carboxypeptidase activity"/>
    <property type="evidence" value="ECO:0007669"/>
    <property type="project" value="UniProtKB-EC"/>
</dbReference>
<proteinExistence type="predicted"/>
<dbReference type="EC" id="3.4.16.4" evidence="4"/>
<evidence type="ECO:0000259" key="3">
    <source>
        <dbReference type="Pfam" id="PF02557"/>
    </source>
</evidence>
<dbReference type="AlphaFoldDB" id="A0A939BSE3"/>
<evidence type="ECO:0000256" key="2">
    <source>
        <dbReference type="SAM" id="SignalP"/>
    </source>
</evidence>
<keyword evidence="4" id="KW-0645">Protease</keyword>
<feature type="chain" id="PRO_5038613703" evidence="2">
    <location>
        <begin position="22"/>
        <end position="303"/>
    </location>
</feature>
<accession>A0A939BSE3</accession>
<protein>
    <submittedName>
        <fullName evidence="4">D-alanyl-D-alanine carboxypeptidase</fullName>
        <ecNumber evidence="4">3.4.16.4</ecNumber>
    </submittedName>
</protein>
<dbReference type="Pfam" id="PF02557">
    <property type="entry name" value="VanY"/>
    <property type="match status" value="1"/>
</dbReference>
<dbReference type="Proteomes" id="UP000717624">
    <property type="component" value="Unassembled WGS sequence"/>
</dbReference>
<evidence type="ECO:0000256" key="1">
    <source>
        <dbReference type="SAM" id="MobiDB-lite"/>
    </source>
</evidence>
<name>A0A939BSE3_9BACL</name>